<reference evidence="2" key="1">
    <citation type="submission" date="2018-06" db="EMBL/GenBank/DDBJ databases">
        <authorList>
            <person name="Zhirakovskaya E."/>
        </authorList>
    </citation>
    <scope>NUCLEOTIDE SEQUENCE</scope>
</reference>
<accession>A0A3B0VNX4</accession>
<protein>
    <submittedName>
        <fullName evidence="2">Uncharacterized protein</fullName>
    </submittedName>
</protein>
<gene>
    <name evidence="2" type="ORF">MNBD_GAMMA01-1588</name>
</gene>
<proteinExistence type="predicted"/>
<dbReference type="EMBL" id="UOEW01000350">
    <property type="protein sequence ID" value="VAW42190.1"/>
    <property type="molecule type" value="Genomic_DNA"/>
</dbReference>
<organism evidence="2">
    <name type="scientific">hydrothermal vent metagenome</name>
    <dbReference type="NCBI Taxonomy" id="652676"/>
    <lineage>
        <taxon>unclassified sequences</taxon>
        <taxon>metagenomes</taxon>
        <taxon>ecological metagenomes</taxon>
    </lineage>
</organism>
<feature type="non-terminal residue" evidence="2">
    <location>
        <position position="1"/>
    </location>
</feature>
<dbReference type="AlphaFoldDB" id="A0A3B0VNX4"/>
<feature type="region of interest" description="Disordered" evidence="1">
    <location>
        <begin position="227"/>
        <end position="246"/>
    </location>
</feature>
<name>A0A3B0VNX4_9ZZZZ</name>
<evidence type="ECO:0000313" key="2">
    <source>
        <dbReference type="EMBL" id="VAW42190.1"/>
    </source>
</evidence>
<sequence length="246" mass="27068">SADGFYCWIFGGVYQLSIGIAGNANDPNNWYQDLGEAYLETFGNQQSDAGVFVKDMDCAGQQMADWLGERYDGNYDVGEMFGYSWSPTGYPSNLQPALATIVDSNYPNANLGWQRLINRTGFPDYSSSPQFAVTPRSMNAEFSSYNPNSDIENTMIAQVLDALRKLEKTLITNKVTTFFSSFLCTSVTCTLNRISISGFGYNKNTFKNISDNIPSIANNPSFDNVTDGDNIDSITDPSASSTKDKS</sequence>
<evidence type="ECO:0000256" key="1">
    <source>
        <dbReference type="SAM" id="MobiDB-lite"/>
    </source>
</evidence>
<feature type="compositionally biased region" description="Polar residues" evidence="1">
    <location>
        <begin position="232"/>
        <end position="246"/>
    </location>
</feature>